<keyword evidence="7" id="KW-1185">Reference proteome</keyword>
<proteinExistence type="inferred from homology"/>
<feature type="transmembrane region" description="Helical" evidence="6">
    <location>
        <begin position="248"/>
        <end position="270"/>
    </location>
</feature>
<feature type="transmembrane region" description="Helical" evidence="6">
    <location>
        <begin position="91"/>
        <end position="113"/>
    </location>
</feature>
<dbReference type="FunFam" id="1.20.1280.290:FF:000009">
    <property type="entry name" value="PQ loop repeat family protein"/>
    <property type="match status" value="1"/>
</dbReference>
<dbReference type="InterPro" id="IPR006603">
    <property type="entry name" value="PQ-loop_rpt"/>
</dbReference>
<comment type="similarity">
    <text evidence="5">Belongs to the laat-1 family.</text>
</comment>
<organism evidence="7 8">
    <name type="scientific">Romanomermis culicivorax</name>
    <name type="common">Nematode worm</name>
    <dbReference type="NCBI Taxonomy" id="13658"/>
    <lineage>
        <taxon>Eukaryota</taxon>
        <taxon>Metazoa</taxon>
        <taxon>Ecdysozoa</taxon>
        <taxon>Nematoda</taxon>
        <taxon>Enoplea</taxon>
        <taxon>Dorylaimia</taxon>
        <taxon>Mermithida</taxon>
        <taxon>Mermithoidea</taxon>
        <taxon>Mermithidae</taxon>
        <taxon>Romanomermis</taxon>
    </lineage>
</organism>
<dbReference type="Gene3D" id="1.20.1280.290">
    <property type="match status" value="2"/>
</dbReference>
<dbReference type="SMART" id="SM00679">
    <property type="entry name" value="CTNS"/>
    <property type="match status" value="2"/>
</dbReference>
<keyword evidence="3 6" id="KW-1133">Transmembrane helix</keyword>
<comment type="subcellular location">
    <subcellularLocation>
        <location evidence="1">Membrane</location>
        <topology evidence="1">Multi-pass membrane protein</topology>
    </subcellularLocation>
</comment>
<reference evidence="8" key="1">
    <citation type="submission" date="2022-11" db="UniProtKB">
        <authorList>
            <consortium name="WormBaseParasite"/>
        </authorList>
    </citation>
    <scope>IDENTIFICATION</scope>
</reference>
<dbReference type="PANTHER" id="PTHR16201">
    <property type="entry name" value="SEVEN TRANSMEMBRANE PROTEIN 1-RELATED"/>
    <property type="match status" value="1"/>
</dbReference>
<evidence type="ECO:0000313" key="7">
    <source>
        <dbReference type="Proteomes" id="UP000887565"/>
    </source>
</evidence>
<dbReference type="Proteomes" id="UP000887565">
    <property type="component" value="Unplaced"/>
</dbReference>
<dbReference type="WBParaSite" id="nRc.2.0.1.t44613-RA">
    <property type="protein sequence ID" value="nRc.2.0.1.t44613-RA"/>
    <property type="gene ID" value="nRc.2.0.1.g44613"/>
</dbReference>
<evidence type="ECO:0000256" key="4">
    <source>
        <dbReference type="ARBA" id="ARBA00023136"/>
    </source>
</evidence>
<feature type="transmembrane region" description="Helical" evidence="6">
    <location>
        <begin position="64"/>
        <end position="85"/>
    </location>
</feature>
<dbReference type="GO" id="GO:0098852">
    <property type="term" value="C:lytic vacuole membrane"/>
    <property type="evidence" value="ECO:0007669"/>
    <property type="project" value="UniProtKB-ARBA"/>
</dbReference>
<dbReference type="PANTHER" id="PTHR16201:SF34">
    <property type="entry name" value="LYSOSOMAL AMINO ACID TRANSPORTER 1"/>
    <property type="match status" value="1"/>
</dbReference>
<feature type="transmembrane region" description="Helical" evidence="6">
    <location>
        <begin position="34"/>
        <end position="52"/>
    </location>
</feature>
<accession>A0A915L0M3</accession>
<protein>
    <submittedName>
        <fullName evidence="8">Uncharacterized protein</fullName>
    </submittedName>
</protein>
<keyword evidence="4 6" id="KW-0472">Membrane</keyword>
<evidence type="ECO:0000256" key="5">
    <source>
        <dbReference type="ARBA" id="ARBA00038039"/>
    </source>
</evidence>
<dbReference type="InterPro" id="IPR051415">
    <property type="entry name" value="LAAT-1"/>
</dbReference>
<evidence type="ECO:0000256" key="1">
    <source>
        <dbReference type="ARBA" id="ARBA00004141"/>
    </source>
</evidence>
<evidence type="ECO:0000313" key="8">
    <source>
        <dbReference type="WBParaSite" id="nRc.2.0.1.t44613-RA"/>
    </source>
</evidence>
<sequence length="299" mass="34200">MESVNQTCPEALLDFVWSLFGHCISNYLELTSFFLGWLSLTIWLFPTLPQIFENYKSGHCDDALSIYFLLMCYVADYLSLFGAILSKQLPVQIYVGGYFILQDSIMIGQYFFYKGRRNWSKWRSEERVRRLRQVRRRKDSILLGVAVLAILIGENSVNGGVIEDFSGDSDARQNHFFGTEIEKIGYFIGLAANCLYFSSRFPQVWKNLRRQSTQGVSVHMFYLTVAANTTYGMSVILGGLNFRAILKHMPWLIGSLGCCFLDLTIIYQYFKFKNFVSVESSVALESSSSKTTLLRATSK</sequence>
<evidence type="ECO:0000256" key="3">
    <source>
        <dbReference type="ARBA" id="ARBA00022989"/>
    </source>
</evidence>
<dbReference type="AlphaFoldDB" id="A0A915L0M3"/>
<feature type="transmembrane region" description="Helical" evidence="6">
    <location>
        <begin position="181"/>
        <end position="199"/>
    </location>
</feature>
<feature type="transmembrane region" description="Helical" evidence="6">
    <location>
        <begin position="220"/>
        <end position="242"/>
    </location>
</feature>
<evidence type="ECO:0000256" key="6">
    <source>
        <dbReference type="SAM" id="Phobius"/>
    </source>
</evidence>
<evidence type="ECO:0000256" key="2">
    <source>
        <dbReference type="ARBA" id="ARBA00022692"/>
    </source>
</evidence>
<name>A0A915L0M3_ROMCU</name>
<dbReference type="OMA" id="FYQHYVL"/>
<feature type="transmembrane region" description="Helical" evidence="6">
    <location>
        <begin position="140"/>
        <end position="161"/>
    </location>
</feature>
<keyword evidence="2 6" id="KW-0812">Transmembrane</keyword>
<dbReference type="Pfam" id="PF04193">
    <property type="entry name" value="PQ-loop"/>
    <property type="match status" value="2"/>
</dbReference>
<dbReference type="GO" id="GO:0015174">
    <property type="term" value="F:basic amino acid transmembrane transporter activity"/>
    <property type="evidence" value="ECO:0007669"/>
    <property type="project" value="UniProtKB-ARBA"/>
</dbReference>